<feature type="region of interest" description="Disordered" evidence="1">
    <location>
        <begin position="1"/>
        <end position="152"/>
    </location>
</feature>
<feature type="compositionally biased region" description="Polar residues" evidence="1">
    <location>
        <begin position="123"/>
        <end position="137"/>
    </location>
</feature>
<protein>
    <submittedName>
        <fullName evidence="2">Uncharacterized protein</fullName>
    </submittedName>
</protein>
<proteinExistence type="predicted"/>
<evidence type="ECO:0000256" key="1">
    <source>
        <dbReference type="SAM" id="MobiDB-lite"/>
    </source>
</evidence>
<name>A0ABP6U922_9ACTN</name>
<accession>A0ABP6U922</accession>
<keyword evidence="3" id="KW-1185">Reference proteome</keyword>
<evidence type="ECO:0000313" key="3">
    <source>
        <dbReference type="Proteomes" id="UP001501455"/>
    </source>
</evidence>
<sequence length="152" mass="16746">MANRRPDGRNSLLADGSRETVHEWDDEDPDAVRCPPLPRRRRIPARSPALPDHGRDAPDKAPRDTARRLQAHDVKGAEAEAAHEEVSTLRAGPDDWDRDPPPRIPPVSSSGRHPAADVRGEPCTTTTRVSRGSNMSAWRTATSRTSRSVRPS</sequence>
<gene>
    <name evidence="2" type="ORF">GCM10019016_098600</name>
</gene>
<feature type="compositionally biased region" description="Low complexity" evidence="1">
    <location>
        <begin position="139"/>
        <end position="152"/>
    </location>
</feature>
<evidence type="ECO:0000313" key="2">
    <source>
        <dbReference type="EMBL" id="GAA3502751.1"/>
    </source>
</evidence>
<feature type="compositionally biased region" description="Basic and acidic residues" evidence="1">
    <location>
        <begin position="52"/>
        <end position="101"/>
    </location>
</feature>
<reference evidence="3" key="1">
    <citation type="journal article" date="2019" name="Int. J. Syst. Evol. Microbiol.">
        <title>The Global Catalogue of Microorganisms (GCM) 10K type strain sequencing project: providing services to taxonomists for standard genome sequencing and annotation.</title>
        <authorList>
            <consortium name="The Broad Institute Genomics Platform"/>
            <consortium name="The Broad Institute Genome Sequencing Center for Infectious Disease"/>
            <person name="Wu L."/>
            <person name="Ma J."/>
        </authorList>
    </citation>
    <scope>NUCLEOTIDE SEQUENCE [LARGE SCALE GENOMIC DNA]</scope>
    <source>
        <strain evidence="3">JCM 4816</strain>
    </source>
</reference>
<organism evidence="2 3">
    <name type="scientific">Streptomyces prasinosporus</name>
    <dbReference type="NCBI Taxonomy" id="68256"/>
    <lineage>
        <taxon>Bacteria</taxon>
        <taxon>Bacillati</taxon>
        <taxon>Actinomycetota</taxon>
        <taxon>Actinomycetes</taxon>
        <taxon>Kitasatosporales</taxon>
        <taxon>Streptomycetaceae</taxon>
        <taxon>Streptomyces</taxon>
        <taxon>Streptomyces albogriseolus group</taxon>
    </lineage>
</organism>
<dbReference type="Proteomes" id="UP001501455">
    <property type="component" value="Unassembled WGS sequence"/>
</dbReference>
<comment type="caution">
    <text evidence="2">The sequence shown here is derived from an EMBL/GenBank/DDBJ whole genome shotgun (WGS) entry which is preliminary data.</text>
</comment>
<dbReference type="EMBL" id="BAAAXF010000071">
    <property type="protein sequence ID" value="GAA3502751.1"/>
    <property type="molecule type" value="Genomic_DNA"/>
</dbReference>